<dbReference type="Proteomes" id="UP000184346">
    <property type="component" value="Unassembled WGS sequence"/>
</dbReference>
<comment type="subcellular location">
    <subcellularLocation>
        <location evidence="1">Membrane</location>
        <topology evidence="1">Multi-pass membrane protein</topology>
    </subcellularLocation>
</comment>
<dbReference type="AlphaFoldDB" id="A0A1M5CXH4"/>
<evidence type="ECO:0000256" key="6">
    <source>
        <dbReference type="ARBA" id="ARBA00023136"/>
    </source>
</evidence>
<keyword evidence="3 7" id="KW-0812">Transmembrane</keyword>
<dbReference type="RefSeq" id="WP_175546990.1">
    <property type="nucleotide sequence ID" value="NZ_FQUJ01000015.1"/>
</dbReference>
<proteinExistence type="inferred from homology"/>
<dbReference type="EMBL" id="FQUJ01000015">
    <property type="protein sequence ID" value="SHF59440.1"/>
    <property type="molecule type" value="Genomic_DNA"/>
</dbReference>
<evidence type="ECO:0000256" key="7">
    <source>
        <dbReference type="SAM" id="Phobius"/>
    </source>
</evidence>
<organism evidence="9 10">
    <name type="scientific">Modicisalibacter ilicicola DSM 19980</name>
    <dbReference type="NCBI Taxonomy" id="1121942"/>
    <lineage>
        <taxon>Bacteria</taxon>
        <taxon>Pseudomonadati</taxon>
        <taxon>Pseudomonadota</taxon>
        <taxon>Gammaproteobacteria</taxon>
        <taxon>Oceanospirillales</taxon>
        <taxon>Halomonadaceae</taxon>
        <taxon>Modicisalibacter</taxon>
    </lineage>
</organism>
<feature type="transmembrane region" description="Helical" evidence="7">
    <location>
        <begin position="170"/>
        <end position="192"/>
    </location>
</feature>
<keyword evidence="4" id="KW-0201">Cytochrome c-type biogenesis</keyword>
<feature type="domain" description="Cytochrome C biogenesis protein transmembrane" evidence="8">
    <location>
        <begin position="9"/>
        <end position="226"/>
    </location>
</feature>
<evidence type="ECO:0000256" key="4">
    <source>
        <dbReference type="ARBA" id="ARBA00022748"/>
    </source>
</evidence>
<dbReference type="GO" id="GO:0017004">
    <property type="term" value="P:cytochrome complex assembly"/>
    <property type="evidence" value="ECO:0007669"/>
    <property type="project" value="UniProtKB-KW"/>
</dbReference>
<feature type="transmembrane region" description="Helical" evidence="7">
    <location>
        <begin position="213"/>
        <end position="237"/>
    </location>
</feature>
<keyword evidence="5 7" id="KW-1133">Transmembrane helix</keyword>
<evidence type="ECO:0000256" key="3">
    <source>
        <dbReference type="ARBA" id="ARBA00022692"/>
    </source>
</evidence>
<evidence type="ECO:0000259" key="8">
    <source>
        <dbReference type="Pfam" id="PF02683"/>
    </source>
</evidence>
<keyword evidence="6 7" id="KW-0472">Membrane</keyword>
<gene>
    <name evidence="9" type="ORF">SAMN02745148_03063</name>
</gene>
<dbReference type="PANTHER" id="PTHR31272">
    <property type="entry name" value="CYTOCHROME C-TYPE BIOGENESIS PROTEIN HI_1454-RELATED"/>
    <property type="match status" value="1"/>
</dbReference>
<dbReference type="GO" id="GO:0016020">
    <property type="term" value="C:membrane"/>
    <property type="evidence" value="ECO:0007669"/>
    <property type="project" value="UniProtKB-SubCell"/>
</dbReference>
<reference evidence="9 10" key="1">
    <citation type="submission" date="2016-11" db="EMBL/GenBank/DDBJ databases">
        <authorList>
            <person name="Jaros S."/>
            <person name="Januszkiewicz K."/>
            <person name="Wedrychowicz H."/>
        </authorList>
    </citation>
    <scope>NUCLEOTIDE SEQUENCE [LARGE SCALE GENOMIC DNA]</scope>
    <source>
        <strain evidence="9 10">DSM 19980</strain>
    </source>
</reference>
<evidence type="ECO:0000313" key="9">
    <source>
        <dbReference type="EMBL" id="SHF59440.1"/>
    </source>
</evidence>
<feature type="transmembrane region" description="Helical" evidence="7">
    <location>
        <begin position="12"/>
        <end position="38"/>
    </location>
</feature>
<protein>
    <submittedName>
        <fullName evidence="9">Cytochrome c-type biogenesis protein</fullName>
    </submittedName>
</protein>
<feature type="transmembrane region" description="Helical" evidence="7">
    <location>
        <begin position="93"/>
        <end position="115"/>
    </location>
</feature>
<comment type="similarity">
    <text evidence="2">Belongs to the DsbD family.</text>
</comment>
<accession>A0A1M5CXH4</accession>
<dbReference type="Pfam" id="PF02683">
    <property type="entry name" value="DsbD_TM"/>
    <property type="match status" value="1"/>
</dbReference>
<feature type="transmembrane region" description="Helical" evidence="7">
    <location>
        <begin position="136"/>
        <end position="158"/>
    </location>
</feature>
<keyword evidence="10" id="KW-1185">Reference proteome</keyword>
<feature type="transmembrane region" description="Helical" evidence="7">
    <location>
        <begin position="59"/>
        <end position="81"/>
    </location>
</feature>
<dbReference type="PANTHER" id="PTHR31272:SF4">
    <property type="entry name" value="CYTOCHROME C-TYPE BIOGENESIS PROTEIN HI_1454-RELATED"/>
    <property type="match status" value="1"/>
</dbReference>
<name>A0A1M5CXH4_9GAMM</name>
<sequence>MLEIANIGLATAFLAGLISFISPCVLPLVPGYLSFVAGRSLGQIREADRRERLRVLTQSLWFVLGFSTVFLMLGASATAIGRLLLVYRQEANLVGGLIVILFGAFMTGLIPLHWLQREWRFIDKLTENGGGRGAAYLLGVAFAFGWTPCIGPILGAILTVSASTANISSGLALLGIYSLGLGVPFLLTAVSLDRFLHHQQFLRRWGRVMHMAAGLLMILMGILMITGQLTELSYWLLRTFPALGSIG</sequence>
<dbReference type="STRING" id="1121942.SAMN02745148_03063"/>
<evidence type="ECO:0000256" key="2">
    <source>
        <dbReference type="ARBA" id="ARBA00006143"/>
    </source>
</evidence>
<evidence type="ECO:0000313" key="10">
    <source>
        <dbReference type="Proteomes" id="UP000184346"/>
    </source>
</evidence>
<evidence type="ECO:0000256" key="5">
    <source>
        <dbReference type="ARBA" id="ARBA00022989"/>
    </source>
</evidence>
<dbReference type="InterPro" id="IPR003834">
    <property type="entry name" value="Cyt_c_assmbl_TM_dom"/>
</dbReference>
<dbReference type="InterPro" id="IPR051790">
    <property type="entry name" value="Cytochrome_c-biogenesis_DsbD"/>
</dbReference>
<evidence type="ECO:0000256" key="1">
    <source>
        <dbReference type="ARBA" id="ARBA00004141"/>
    </source>
</evidence>